<organism evidence="1 2">
    <name type="scientific">Sporosarcina psychrophila</name>
    <name type="common">Bacillus psychrophilus</name>
    <dbReference type="NCBI Taxonomy" id="1476"/>
    <lineage>
        <taxon>Bacteria</taxon>
        <taxon>Bacillati</taxon>
        <taxon>Bacillota</taxon>
        <taxon>Bacilli</taxon>
        <taxon>Bacillales</taxon>
        <taxon>Caryophanaceae</taxon>
        <taxon>Sporosarcina</taxon>
    </lineage>
</organism>
<proteinExistence type="predicted"/>
<evidence type="ECO:0000313" key="2">
    <source>
        <dbReference type="Proteomes" id="UP001549104"/>
    </source>
</evidence>
<comment type="caution">
    <text evidence="1">The sequence shown here is derived from an EMBL/GenBank/DDBJ whole genome shotgun (WGS) entry which is preliminary data.</text>
</comment>
<dbReference type="Proteomes" id="UP001549104">
    <property type="component" value="Unassembled WGS sequence"/>
</dbReference>
<name>A0ABV2K9Q8_SPOPS</name>
<accession>A0ABV2K9Q8</accession>
<evidence type="ECO:0008006" key="3">
    <source>
        <dbReference type="Google" id="ProtNLM"/>
    </source>
</evidence>
<dbReference type="Pfam" id="PF10844">
    <property type="entry name" value="DUF2577"/>
    <property type="match status" value="1"/>
</dbReference>
<reference evidence="1 2" key="1">
    <citation type="submission" date="2024-06" db="EMBL/GenBank/DDBJ databases">
        <title>Sorghum-associated microbial communities from plants grown in Nebraska, USA.</title>
        <authorList>
            <person name="Schachtman D."/>
        </authorList>
    </citation>
    <scope>NUCLEOTIDE SEQUENCE [LARGE SCALE GENOMIC DNA]</scope>
    <source>
        <strain evidence="1 2">1288</strain>
    </source>
</reference>
<gene>
    <name evidence="1" type="ORF">ABIC55_002918</name>
</gene>
<sequence length="151" mass="17338">MSLVDMMKEAALDVIGTTNPVTWTYGTVVKSKPLEIYVHAKLTLLEEFLDVAESLTRHDRIVSIDYEYPKKWEKKDIGDESKEATSSRADIGSAPSIDYENYNMKYAKLTFEDGLKINDKVILVRMQGGRKYLVADRYKEGKDIWSYPSEK</sequence>
<keyword evidence="2" id="KW-1185">Reference proteome</keyword>
<dbReference type="InterPro" id="IPR022555">
    <property type="entry name" value="DUF2577"/>
</dbReference>
<dbReference type="EMBL" id="JBEPME010000004">
    <property type="protein sequence ID" value="MET3657821.1"/>
    <property type="molecule type" value="Genomic_DNA"/>
</dbReference>
<protein>
    <recommendedName>
        <fullName evidence="3">DUF2577 domain-containing protein</fullName>
    </recommendedName>
</protein>
<evidence type="ECO:0000313" key="1">
    <source>
        <dbReference type="EMBL" id="MET3657821.1"/>
    </source>
</evidence>
<dbReference type="RefSeq" id="WP_354313554.1">
    <property type="nucleotide sequence ID" value="NZ_JBEPME010000004.1"/>
</dbReference>